<feature type="region of interest" description="Disordered" evidence="1">
    <location>
        <begin position="257"/>
        <end position="281"/>
    </location>
</feature>
<name>A0AAW0MXS7_9GOBI</name>
<evidence type="ECO:0000313" key="2">
    <source>
        <dbReference type="EMBL" id="KAK7884413.1"/>
    </source>
</evidence>
<evidence type="ECO:0008006" key="4">
    <source>
        <dbReference type="Google" id="ProtNLM"/>
    </source>
</evidence>
<gene>
    <name evidence="2" type="ORF">WMY93_027536</name>
</gene>
<organism evidence="2 3">
    <name type="scientific">Mugilogobius chulae</name>
    <name type="common">yellowstripe goby</name>
    <dbReference type="NCBI Taxonomy" id="88201"/>
    <lineage>
        <taxon>Eukaryota</taxon>
        <taxon>Metazoa</taxon>
        <taxon>Chordata</taxon>
        <taxon>Craniata</taxon>
        <taxon>Vertebrata</taxon>
        <taxon>Euteleostomi</taxon>
        <taxon>Actinopterygii</taxon>
        <taxon>Neopterygii</taxon>
        <taxon>Teleostei</taxon>
        <taxon>Neoteleostei</taxon>
        <taxon>Acanthomorphata</taxon>
        <taxon>Gobiaria</taxon>
        <taxon>Gobiiformes</taxon>
        <taxon>Gobioidei</taxon>
        <taxon>Gobiidae</taxon>
        <taxon>Gobionellinae</taxon>
        <taxon>Mugilogobius</taxon>
    </lineage>
</organism>
<dbReference type="PANTHER" id="PTHR14700:SF0">
    <property type="entry name" value="PENTATRICOPEPTIDE REPEAT-CONTAINING PROTEIN 2, MITOCHONDRIAL"/>
    <property type="match status" value="1"/>
</dbReference>
<dbReference type="InterPro" id="IPR034629">
    <property type="entry name" value="PTCD2"/>
</dbReference>
<dbReference type="GO" id="GO:0050684">
    <property type="term" value="P:regulation of mRNA processing"/>
    <property type="evidence" value="ECO:0007669"/>
    <property type="project" value="InterPro"/>
</dbReference>
<comment type="caution">
    <text evidence="2">The sequence shown here is derived from an EMBL/GenBank/DDBJ whole genome shotgun (WGS) entry which is preliminary data.</text>
</comment>
<dbReference type="AlphaFoldDB" id="A0AAW0MXS7"/>
<protein>
    <recommendedName>
        <fullName evidence="4">Pentatricopeptide repeat-containing protein 2, mitochondrial</fullName>
    </recommendedName>
</protein>
<dbReference type="GO" id="GO:0003723">
    <property type="term" value="F:RNA binding"/>
    <property type="evidence" value="ECO:0007669"/>
    <property type="project" value="TreeGrafter"/>
</dbReference>
<dbReference type="GO" id="GO:0007005">
    <property type="term" value="P:mitochondrion organization"/>
    <property type="evidence" value="ECO:0007669"/>
    <property type="project" value="TreeGrafter"/>
</dbReference>
<evidence type="ECO:0000256" key="1">
    <source>
        <dbReference type="SAM" id="MobiDB-lite"/>
    </source>
</evidence>
<keyword evidence="3" id="KW-1185">Reference proteome</keyword>
<accession>A0AAW0MXS7</accession>
<dbReference type="Proteomes" id="UP001460270">
    <property type="component" value="Unassembled WGS sequence"/>
</dbReference>
<dbReference type="PANTHER" id="PTHR14700">
    <property type="entry name" value="PENTATRICOPEPTIDE REPEAT-CONTAINING PROTEIN 2, MITOCHONDRIAL"/>
    <property type="match status" value="1"/>
</dbReference>
<reference evidence="3" key="1">
    <citation type="submission" date="2024-04" db="EMBL/GenBank/DDBJ databases">
        <title>Salinicola lusitanus LLJ914,a marine bacterium isolated from the Okinawa Trough.</title>
        <authorList>
            <person name="Li J."/>
        </authorList>
    </citation>
    <scope>NUCLEOTIDE SEQUENCE [LARGE SCALE GENOMIC DNA]</scope>
</reference>
<proteinExistence type="predicted"/>
<dbReference type="EMBL" id="JBBPFD010000020">
    <property type="protein sequence ID" value="KAK7884413.1"/>
    <property type="molecule type" value="Genomic_DNA"/>
</dbReference>
<dbReference type="InterPro" id="IPR011990">
    <property type="entry name" value="TPR-like_helical_dom_sf"/>
</dbReference>
<sequence>MAVAREAIYRYHSENPNFAHGEFRFGPLFMRLCYELGLEEMAAATIIDKRLEGFFNDSTSFNIAIDMLFTKGAYEDALEVLRTMQLYSISFNKDTMTLAFGTCYKLNTPESYKICTTLAEEGQTKGRSIPRQAYCFAIALALKQNDIGMAQSFHSQIMKPDGRLCKNLMVLILAKSGEFEELTSLLFSATLETPVFIKKPEFTQEVVDFVRLQCEDGPYMAEISQILSQLEQAGQIIQLTLDDLLCYTPAAKHKQWPMMHENRRTTSRRTLKPLNSSLLSD</sequence>
<dbReference type="GO" id="GO:0005739">
    <property type="term" value="C:mitochondrion"/>
    <property type="evidence" value="ECO:0007669"/>
    <property type="project" value="InterPro"/>
</dbReference>
<evidence type="ECO:0000313" key="3">
    <source>
        <dbReference type="Proteomes" id="UP001460270"/>
    </source>
</evidence>
<dbReference type="Gene3D" id="1.25.40.10">
    <property type="entry name" value="Tetratricopeptide repeat domain"/>
    <property type="match status" value="1"/>
</dbReference>